<keyword evidence="2" id="KW-1277">Toxin-antitoxin system</keyword>
<evidence type="ECO:0000256" key="5">
    <source>
        <dbReference type="ARBA" id="ARBA00022801"/>
    </source>
</evidence>
<dbReference type="Pfam" id="PF07927">
    <property type="entry name" value="HicA_toxin"/>
    <property type="match status" value="1"/>
</dbReference>
<dbReference type="InterPro" id="IPR012933">
    <property type="entry name" value="HicA_mRNA_interferase"/>
</dbReference>
<dbReference type="GO" id="GO:0004519">
    <property type="term" value="F:endonuclease activity"/>
    <property type="evidence" value="ECO:0007669"/>
    <property type="project" value="UniProtKB-KW"/>
</dbReference>
<gene>
    <name evidence="8" type="ORF">NNJEOMEG_03435</name>
</gene>
<evidence type="ECO:0000256" key="3">
    <source>
        <dbReference type="ARBA" id="ARBA00022722"/>
    </source>
</evidence>
<protein>
    <recommendedName>
        <fullName evidence="10">YcfA-like protein</fullName>
    </recommendedName>
</protein>
<evidence type="ECO:0008006" key="10">
    <source>
        <dbReference type="Google" id="ProtNLM"/>
    </source>
</evidence>
<keyword evidence="9" id="KW-1185">Reference proteome</keyword>
<dbReference type="Gene3D" id="3.30.920.30">
    <property type="entry name" value="Hypothetical protein"/>
    <property type="match status" value="1"/>
</dbReference>
<evidence type="ECO:0000256" key="4">
    <source>
        <dbReference type="ARBA" id="ARBA00022759"/>
    </source>
</evidence>
<accession>A0A6V8M137</accession>
<organism evidence="8 9">
    <name type="scientific">Fundidesulfovibrio magnetotacticus</name>
    <dbReference type="NCBI Taxonomy" id="2730080"/>
    <lineage>
        <taxon>Bacteria</taxon>
        <taxon>Pseudomonadati</taxon>
        <taxon>Thermodesulfobacteriota</taxon>
        <taxon>Desulfovibrionia</taxon>
        <taxon>Desulfovibrionales</taxon>
        <taxon>Desulfovibrionaceae</taxon>
        <taxon>Fundidesulfovibrio</taxon>
    </lineage>
</organism>
<comment type="caution">
    <text evidence="8">The sequence shown here is derived from an EMBL/GenBank/DDBJ whole genome shotgun (WGS) entry which is preliminary data.</text>
</comment>
<reference evidence="8 9" key="1">
    <citation type="submission" date="2020-04" db="EMBL/GenBank/DDBJ databases">
        <authorList>
            <consortium name="Desulfovibrio sp. FSS-1 genome sequencing consortium"/>
            <person name="Shimoshige H."/>
            <person name="Kobayashi H."/>
            <person name="Maekawa T."/>
        </authorList>
    </citation>
    <scope>NUCLEOTIDE SEQUENCE [LARGE SCALE GENOMIC DNA]</scope>
    <source>
        <strain evidence="8 9">SIID29052-01</strain>
    </source>
</reference>
<evidence type="ECO:0000313" key="9">
    <source>
        <dbReference type="Proteomes" id="UP000494245"/>
    </source>
</evidence>
<name>A0A6V8M137_9BACT</name>
<evidence type="ECO:0000313" key="8">
    <source>
        <dbReference type="EMBL" id="GFK95567.1"/>
    </source>
</evidence>
<dbReference type="EMBL" id="BLTE01000018">
    <property type="protein sequence ID" value="GFK95567.1"/>
    <property type="molecule type" value="Genomic_DNA"/>
</dbReference>
<evidence type="ECO:0000256" key="7">
    <source>
        <dbReference type="ARBA" id="ARBA00023016"/>
    </source>
</evidence>
<evidence type="ECO:0000256" key="1">
    <source>
        <dbReference type="ARBA" id="ARBA00006620"/>
    </source>
</evidence>
<proteinExistence type="inferred from homology"/>
<evidence type="ECO:0000256" key="6">
    <source>
        <dbReference type="ARBA" id="ARBA00022884"/>
    </source>
</evidence>
<dbReference type="GO" id="GO:0016787">
    <property type="term" value="F:hydrolase activity"/>
    <property type="evidence" value="ECO:0007669"/>
    <property type="project" value="UniProtKB-KW"/>
</dbReference>
<dbReference type="SUPFAM" id="SSF54786">
    <property type="entry name" value="YcfA/nrd intein domain"/>
    <property type="match status" value="1"/>
</dbReference>
<dbReference type="InterPro" id="IPR038570">
    <property type="entry name" value="HicA_sf"/>
</dbReference>
<dbReference type="Proteomes" id="UP000494245">
    <property type="component" value="Unassembled WGS sequence"/>
</dbReference>
<keyword evidence="4" id="KW-0255">Endonuclease</keyword>
<sequence>MMEKDGRKVPVPVHGSKDLTPGLLAAIQRQTGVKIK</sequence>
<keyword evidence="7" id="KW-0346">Stress response</keyword>
<dbReference type="GO" id="GO:0003729">
    <property type="term" value="F:mRNA binding"/>
    <property type="evidence" value="ECO:0007669"/>
    <property type="project" value="InterPro"/>
</dbReference>
<keyword evidence="5" id="KW-0378">Hydrolase</keyword>
<keyword evidence="6" id="KW-0694">RNA-binding</keyword>
<evidence type="ECO:0000256" key="2">
    <source>
        <dbReference type="ARBA" id="ARBA00022649"/>
    </source>
</evidence>
<comment type="similarity">
    <text evidence="1">Belongs to the HicA mRNA interferase family.</text>
</comment>
<keyword evidence="3" id="KW-0540">Nuclease</keyword>
<reference evidence="8 9" key="2">
    <citation type="submission" date="2020-05" db="EMBL/GenBank/DDBJ databases">
        <title>Draft genome sequence of Desulfovibrio sp. strainFSS-1.</title>
        <authorList>
            <person name="Shimoshige H."/>
            <person name="Kobayashi H."/>
            <person name="Maekawa T."/>
        </authorList>
    </citation>
    <scope>NUCLEOTIDE SEQUENCE [LARGE SCALE GENOMIC DNA]</scope>
    <source>
        <strain evidence="8 9">SIID29052-01</strain>
    </source>
</reference>
<dbReference type="AlphaFoldDB" id="A0A6V8M137"/>